<evidence type="ECO:0000256" key="1">
    <source>
        <dbReference type="SAM" id="Phobius"/>
    </source>
</evidence>
<organism evidence="2 3">
    <name type="scientific">Chryseobacterium gambrini</name>
    <dbReference type="NCBI Taxonomy" id="373672"/>
    <lineage>
        <taxon>Bacteria</taxon>
        <taxon>Pseudomonadati</taxon>
        <taxon>Bacteroidota</taxon>
        <taxon>Flavobacteriia</taxon>
        <taxon>Flavobacteriales</taxon>
        <taxon>Weeksellaceae</taxon>
        <taxon>Chryseobacterium group</taxon>
        <taxon>Chryseobacterium</taxon>
    </lineage>
</organism>
<proteinExistence type="predicted"/>
<dbReference type="STRING" id="373672.SAMN05421785_103392"/>
<dbReference type="AlphaFoldDB" id="A0A1N7MPT7"/>
<dbReference type="RefSeq" id="WP_076391633.1">
    <property type="nucleotide sequence ID" value="NZ_FTOV01000003.1"/>
</dbReference>
<gene>
    <name evidence="2" type="ORF">SAMN05421785_103392</name>
</gene>
<reference evidence="2 3" key="1">
    <citation type="submission" date="2017-01" db="EMBL/GenBank/DDBJ databases">
        <authorList>
            <person name="Mah S.A."/>
            <person name="Swanson W.J."/>
            <person name="Moy G.W."/>
            <person name="Vacquier V.D."/>
        </authorList>
    </citation>
    <scope>NUCLEOTIDE SEQUENCE [LARGE SCALE GENOMIC DNA]</scope>
    <source>
        <strain evidence="2 3">DSM 18014</strain>
    </source>
</reference>
<accession>A0A1N7MPT7</accession>
<feature type="transmembrane region" description="Helical" evidence="1">
    <location>
        <begin position="14"/>
        <end position="33"/>
    </location>
</feature>
<dbReference type="OrthoDB" id="1255421at2"/>
<evidence type="ECO:0000313" key="2">
    <source>
        <dbReference type="EMBL" id="SIS88144.1"/>
    </source>
</evidence>
<dbReference type="EMBL" id="FTOV01000003">
    <property type="protein sequence ID" value="SIS88144.1"/>
    <property type="molecule type" value="Genomic_DNA"/>
</dbReference>
<sequence>MRISNLNILTVTNILFYSRIVISLIFGGLILFITNNGKMVENQILNAVLVFGLLLFCLLLGQIGCVLLRIYFTSKSKYPYILNIICNMLGFGRKRLQKENININLDDFIKDNNLSLILYYINNPQYPILDFHKNKIRYFTQEYDWENFRWRYKIKSQGRNSIQILEYEGINQNNEKIKDFIDFEKIDAEENEVLLLFIVHDLLFGKSSSIYY</sequence>
<keyword evidence="1" id="KW-1133">Transmembrane helix</keyword>
<feature type="transmembrane region" description="Helical" evidence="1">
    <location>
        <begin position="45"/>
        <end position="72"/>
    </location>
</feature>
<keyword evidence="1" id="KW-0472">Membrane</keyword>
<name>A0A1N7MPT7_9FLAO</name>
<dbReference type="Proteomes" id="UP000185781">
    <property type="component" value="Unassembled WGS sequence"/>
</dbReference>
<protein>
    <submittedName>
        <fullName evidence="2">Uncharacterized protein</fullName>
    </submittedName>
</protein>
<keyword evidence="1" id="KW-0812">Transmembrane</keyword>
<evidence type="ECO:0000313" key="3">
    <source>
        <dbReference type="Proteomes" id="UP000185781"/>
    </source>
</evidence>